<evidence type="ECO:0000256" key="1">
    <source>
        <dbReference type="SAM" id="Phobius"/>
    </source>
</evidence>
<protein>
    <submittedName>
        <fullName evidence="2">Uncharacterized protein</fullName>
    </submittedName>
</protein>
<keyword evidence="1" id="KW-0812">Transmembrane</keyword>
<dbReference type="EMBL" id="ML732824">
    <property type="protein sequence ID" value="KAB8270850.1"/>
    <property type="molecule type" value="Genomic_DNA"/>
</dbReference>
<sequence length="88" mass="10129">MVSHELYLALWNAPNSITTTSFILQSRQLGTGLFQYHGHRIPSRAMVREVYLWFTRHLVVLASQIASFLSLYCSMGFNVAKGNQEYEM</sequence>
<keyword evidence="1" id="KW-1133">Transmembrane helix</keyword>
<organism evidence="2 3">
    <name type="scientific">Aspergillus minisclerotigenes</name>
    <dbReference type="NCBI Taxonomy" id="656917"/>
    <lineage>
        <taxon>Eukaryota</taxon>
        <taxon>Fungi</taxon>
        <taxon>Dikarya</taxon>
        <taxon>Ascomycota</taxon>
        <taxon>Pezizomycotina</taxon>
        <taxon>Eurotiomycetes</taxon>
        <taxon>Eurotiomycetidae</taxon>
        <taxon>Eurotiales</taxon>
        <taxon>Aspergillaceae</taxon>
        <taxon>Aspergillus</taxon>
        <taxon>Aspergillus subgen. Circumdati</taxon>
    </lineage>
</organism>
<keyword evidence="3" id="KW-1185">Reference proteome</keyword>
<evidence type="ECO:0000313" key="3">
    <source>
        <dbReference type="Proteomes" id="UP000326289"/>
    </source>
</evidence>
<dbReference type="AlphaFoldDB" id="A0A5N6IY54"/>
<keyword evidence="1" id="KW-0472">Membrane</keyword>
<dbReference type="Proteomes" id="UP000326289">
    <property type="component" value="Unassembled WGS sequence"/>
</dbReference>
<evidence type="ECO:0000313" key="2">
    <source>
        <dbReference type="EMBL" id="KAB8270850.1"/>
    </source>
</evidence>
<feature type="transmembrane region" description="Helical" evidence="1">
    <location>
        <begin position="50"/>
        <end position="72"/>
    </location>
</feature>
<gene>
    <name evidence="2" type="ORF">BDV30DRAFT_214522</name>
</gene>
<accession>A0A5N6IY54</accession>
<name>A0A5N6IY54_9EURO</name>
<feature type="non-terminal residue" evidence="2">
    <location>
        <position position="88"/>
    </location>
</feature>
<proteinExistence type="predicted"/>
<reference evidence="2 3" key="1">
    <citation type="submission" date="2019-04" db="EMBL/GenBank/DDBJ databases">
        <title>Fungal friends and foes A comparative genomics study of 23 Aspergillus species from section Flavi.</title>
        <authorList>
            <consortium name="DOE Joint Genome Institute"/>
            <person name="Kjaerbolling I."/>
            <person name="Vesth T.C."/>
            <person name="Frisvad J.C."/>
            <person name="Nybo J.L."/>
            <person name="Theobald S."/>
            <person name="Kildgaard S."/>
            <person name="Petersen T.I."/>
            <person name="Kuo A."/>
            <person name="Sato A."/>
            <person name="Lyhne E.K."/>
            <person name="Kogle M.E."/>
            <person name="Wiebenga A."/>
            <person name="Kun R.S."/>
            <person name="Lubbers R.J."/>
            <person name="Makela M.R."/>
            <person name="Barry K."/>
            <person name="Chovatia M."/>
            <person name="Clum A."/>
            <person name="Daum C."/>
            <person name="Haridas S."/>
            <person name="He G."/>
            <person name="LaButti K."/>
            <person name="Lipzen A."/>
            <person name="Mondo S."/>
            <person name="Pangilinan J."/>
            <person name="Riley R."/>
            <person name="Salamov A."/>
            <person name="Simmons B.A."/>
            <person name="Magnuson J.K."/>
            <person name="Henrissat B."/>
            <person name="Mortensen U.H."/>
            <person name="Larsen T.O."/>
            <person name="De vries R.P."/>
            <person name="Grigoriev I.V."/>
            <person name="Machida M."/>
            <person name="Baker S.E."/>
            <person name="Andersen M.R."/>
        </authorList>
    </citation>
    <scope>NUCLEOTIDE SEQUENCE [LARGE SCALE GENOMIC DNA]</scope>
    <source>
        <strain evidence="2 3">CBS 117635</strain>
    </source>
</reference>